<reference evidence="8" key="1">
    <citation type="journal article" date="2010" name="Genome Biol.">
        <title>Genome sequence of the necrotrophic plant pathogen Pythium ultimum reveals original pathogenicity mechanisms and effector repertoire.</title>
        <authorList>
            <person name="Levesque C.A."/>
            <person name="Brouwer H."/>
            <person name="Cano L."/>
            <person name="Hamilton J.P."/>
            <person name="Holt C."/>
            <person name="Huitema E."/>
            <person name="Raffaele S."/>
            <person name="Robideau G.P."/>
            <person name="Thines M."/>
            <person name="Win J."/>
            <person name="Zerillo M.M."/>
            <person name="Beakes G.W."/>
            <person name="Boore J.L."/>
            <person name="Busam D."/>
            <person name="Dumas B."/>
            <person name="Ferriera S."/>
            <person name="Fuerstenberg S.I."/>
            <person name="Gachon C.M."/>
            <person name="Gaulin E."/>
            <person name="Govers F."/>
            <person name="Grenville-Briggs L."/>
            <person name="Horner N."/>
            <person name="Hostetler J."/>
            <person name="Jiang R.H."/>
            <person name="Johnson J."/>
            <person name="Krajaejun T."/>
            <person name="Lin H."/>
            <person name="Meijer H.J."/>
            <person name="Moore B."/>
            <person name="Morris P."/>
            <person name="Phuntmart V."/>
            <person name="Puiu D."/>
            <person name="Shetty J."/>
            <person name="Stajich J.E."/>
            <person name="Tripathy S."/>
            <person name="Wawra S."/>
            <person name="van West P."/>
            <person name="Whitty B.R."/>
            <person name="Coutinho P.M."/>
            <person name="Henrissat B."/>
            <person name="Martin F."/>
            <person name="Thomas P.D."/>
            <person name="Tyler B.M."/>
            <person name="De Vries R.P."/>
            <person name="Kamoun S."/>
            <person name="Yandell M."/>
            <person name="Tisserat N."/>
            <person name="Buell C.R."/>
        </authorList>
    </citation>
    <scope>NUCLEOTIDE SEQUENCE</scope>
    <source>
        <strain evidence="8">DAOM:BR144</strain>
    </source>
</reference>
<evidence type="ECO:0000313" key="8">
    <source>
        <dbReference type="Proteomes" id="UP000019132"/>
    </source>
</evidence>
<evidence type="ECO:0000256" key="4">
    <source>
        <dbReference type="ARBA" id="ARBA00023136"/>
    </source>
</evidence>
<feature type="transmembrane region" description="Helical" evidence="5">
    <location>
        <begin position="207"/>
        <end position="227"/>
    </location>
</feature>
<accession>K3W832</accession>
<keyword evidence="2 5" id="KW-0812">Transmembrane</keyword>
<proteinExistence type="predicted"/>
<dbReference type="eggNOG" id="KOG2980">
    <property type="taxonomic scope" value="Eukaryota"/>
</dbReference>
<dbReference type="VEuPathDB" id="FungiDB:PYU1_G001123"/>
<reference evidence="8" key="2">
    <citation type="submission" date="2010-04" db="EMBL/GenBank/DDBJ databases">
        <authorList>
            <person name="Buell R."/>
            <person name="Hamilton J."/>
            <person name="Hostetler J."/>
        </authorList>
    </citation>
    <scope>NUCLEOTIDE SEQUENCE [LARGE SCALE GENOMIC DNA]</scope>
    <source>
        <strain evidence="8">DAOM:BR144</strain>
    </source>
</reference>
<reference evidence="7" key="3">
    <citation type="submission" date="2015-02" db="UniProtKB">
        <authorList>
            <consortium name="EnsemblProtists"/>
        </authorList>
    </citation>
    <scope>IDENTIFICATION</scope>
    <source>
        <strain evidence="7">DAOM BR144</strain>
    </source>
</reference>
<keyword evidence="3 5" id="KW-1133">Transmembrane helix</keyword>
<organism evidence="7 8">
    <name type="scientific">Globisporangium ultimum (strain ATCC 200006 / CBS 805.95 / DAOM BR144)</name>
    <name type="common">Pythium ultimum</name>
    <dbReference type="NCBI Taxonomy" id="431595"/>
    <lineage>
        <taxon>Eukaryota</taxon>
        <taxon>Sar</taxon>
        <taxon>Stramenopiles</taxon>
        <taxon>Oomycota</taxon>
        <taxon>Peronosporomycetes</taxon>
        <taxon>Pythiales</taxon>
        <taxon>Pythiaceae</taxon>
        <taxon>Globisporangium</taxon>
    </lineage>
</organism>
<dbReference type="PANTHER" id="PTHR43731">
    <property type="entry name" value="RHOMBOID PROTEASE"/>
    <property type="match status" value="1"/>
</dbReference>
<evidence type="ECO:0000256" key="3">
    <source>
        <dbReference type="ARBA" id="ARBA00022989"/>
    </source>
</evidence>
<keyword evidence="8" id="KW-1185">Reference proteome</keyword>
<sequence length="287" mass="31630">MGAIGGGVAVTSAMRWQQRQCADNHADTHAYRDEDEDSWSGFFWSSFADIKRTLAKELEDDNTKVLAGIIAANTAIFGLWRVSFSNPSMQRFMWRHFACSYTAIAHGKRVHTLLTSAFSHITFPHFGINMFMLWEFGRHILAPANNRNDAWYSRAIAQSKVVDYFRNPKSASQRLQLDKFMVLYLSSAVASSALSIVVSNLRGTPGVFTIGASGAVMGIFTVYCLLFPERELMLYGLVDITAAQALQLTTAMNLVGSVFQRNLAIDCVGHIGGQSTGLVLNQTAALV</sequence>
<dbReference type="SUPFAM" id="SSF144091">
    <property type="entry name" value="Rhomboid-like"/>
    <property type="match status" value="1"/>
</dbReference>
<dbReference type="InterPro" id="IPR022764">
    <property type="entry name" value="Peptidase_S54_rhomboid_dom"/>
</dbReference>
<dbReference type="InParanoid" id="K3W832"/>
<comment type="subcellular location">
    <subcellularLocation>
        <location evidence="1">Membrane</location>
        <topology evidence="1">Multi-pass membrane protein</topology>
    </subcellularLocation>
</comment>
<dbReference type="InterPro" id="IPR050925">
    <property type="entry name" value="Rhomboid_protease_S54"/>
</dbReference>
<dbReference type="PANTHER" id="PTHR43731:SF34">
    <property type="entry name" value="PEPTIDASE S54 RHOMBOID DOMAIN-CONTAINING PROTEIN"/>
    <property type="match status" value="1"/>
</dbReference>
<keyword evidence="4 5" id="KW-0472">Membrane</keyword>
<protein>
    <recommendedName>
        <fullName evidence="6">Peptidase S54 rhomboid domain-containing protein</fullName>
    </recommendedName>
</protein>
<feature type="transmembrane region" description="Helical" evidence="5">
    <location>
        <begin position="182"/>
        <end position="201"/>
    </location>
</feature>
<dbReference type="OMA" id="HAYRDED"/>
<dbReference type="GO" id="GO:0004252">
    <property type="term" value="F:serine-type endopeptidase activity"/>
    <property type="evidence" value="ECO:0007669"/>
    <property type="project" value="InterPro"/>
</dbReference>
<feature type="domain" description="Peptidase S54 rhomboid" evidence="6">
    <location>
        <begin position="109"/>
        <end position="140"/>
    </location>
</feature>
<dbReference type="InterPro" id="IPR035952">
    <property type="entry name" value="Rhomboid-like_sf"/>
</dbReference>
<feature type="domain" description="Peptidase S54 rhomboid" evidence="6">
    <location>
        <begin position="174"/>
        <end position="280"/>
    </location>
</feature>
<dbReference type="EMBL" id="GL376620">
    <property type="status" value="NOT_ANNOTATED_CDS"/>
    <property type="molecule type" value="Genomic_DNA"/>
</dbReference>
<evidence type="ECO:0000256" key="2">
    <source>
        <dbReference type="ARBA" id="ARBA00022692"/>
    </source>
</evidence>
<dbReference type="EnsemblProtists" id="PYU1_T001123">
    <property type="protein sequence ID" value="PYU1_T001123"/>
    <property type="gene ID" value="PYU1_G001123"/>
</dbReference>
<dbReference type="STRING" id="431595.K3W832"/>
<dbReference type="HOGENOM" id="CLU_068793_0_0_1"/>
<evidence type="ECO:0000313" key="7">
    <source>
        <dbReference type="EnsemblProtists" id="PYU1_T001123"/>
    </source>
</evidence>
<evidence type="ECO:0000256" key="5">
    <source>
        <dbReference type="SAM" id="Phobius"/>
    </source>
</evidence>
<dbReference type="Pfam" id="PF01694">
    <property type="entry name" value="Rhomboid"/>
    <property type="match status" value="2"/>
</dbReference>
<dbReference type="Gene3D" id="1.20.1540.10">
    <property type="entry name" value="Rhomboid-like"/>
    <property type="match status" value="1"/>
</dbReference>
<dbReference type="GO" id="GO:0016020">
    <property type="term" value="C:membrane"/>
    <property type="evidence" value="ECO:0007669"/>
    <property type="project" value="UniProtKB-SubCell"/>
</dbReference>
<evidence type="ECO:0000259" key="6">
    <source>
        <dbReference type="Pfam" id="PF01694"/>
    </source>
</evidence>
<name>K3W832_GLOUD</name>
<feature type="transmembrane region" description="Helical" evidence="5">
    <location>
        <begin position="65"/>
        <end position="84"/>
    </location>
</feature>
<dbReference type="Proteomes" id="UP000019132">
    <property type="component" value="Unassembled WGS sequence"/>
</dbReference>
<evidence type="ECO:0000256" key="1">
    <source>
        <dbReference type="ARBA" id="ARBA00004141"/>
    </source>
</evidence>
<dbReference type="AlphaFoldDB" id="K3W832"/>